<keyword evidence="2" id="KW-0175">Coiled coil</keyword>
<dbReference type="InterPro" id="IPR014786">
    <property type="entry name" value="ANAPC2_C"/>
</dbReference>
<proteinExistence type="predicted"/>
<feature type="domain" description="Anaphase-promoting complex subunit 2 C-terminal" evidence="4">
    <location>
        <begin position="782"/>
        <end position="848"/>
    </location>
</feature>
<dbReference type="Proteomes" id="UP000664859">
    <property type="component" value="Unassembled WGS sequence"/>
</dbReference>
<evidence type="ECO:0000256" key="1">
    <source>
        <dbReference type="ARBA" id="ARBA00022786"/>
    </source>
</evidence>
<keyword evidence="6" id="KW-1185">Reference proteome</keyword>
<comment type="caution">
    <text evidence="5">The sequence shown here is derived from an EMBL/GenBank/DDBJ whole genome shotgun (WGS) entry which is preliminary data.</text>
</comment>
<gene>
    <name evidence="5" type="ORF">JKP88DRAFT_265779</name>
</gene>
<dbReference type="InterPro" id="IPR057975">
    <property type="entry name" value="TPR_ANAPC2"/>
</dbReference>
<dbReference type="InterPro" id="IPR036390">
    <property type="entry name" value="WH_DNA-bd_sf"/>
</dbReference>
<dbReference type="AlphaFoldDB" id="A0A835YQR4"/>
<dbReference type="Gene3D" id="1.20.1310.10">
    <property type="entry name" value="Cullin Repeats"/>
    <property type="match status" value="1"/>
</dbReference>
<evidence type="ECO:0000259" key="4">
    <source>
        <dbReference type="SMART" id="SM01013"/>
    </source>
</evidence>
<dbReference type="GO" id="GO:0070979">
    <property type="term" value="P:protein K11-linked ubiquitination"/>
    <property type="evidence" value="ECO:0007669"/>
    <property type="project" value="TreeGrafter"/>
</dbReference>
<dbReference type="SMART" id="SM01013">
    <property type="entry name" value="APC2"/>
    <property type="match status" value="1"/>
</dbReference>
<dbReference type="InterPro" id="IPR036388">
    <property type="entry name" value="WH-like_DNA-bd_sf"/>
</dbReference>
<organism evidence="5 6">
    <name type="scientific">Tribonema minus</name>
    <dbReference type="NCBI Taxonomy" id="303371"/>
    <lineage>
        <taxon>Eukaryota</taxon>
        <taxon>Sar</taxon>
        <taxon>Stramenopiles</taxon>
        <taxon>Ochrophyta</taxon>
        <taxon>PX clade</taxon>
        <taxon>Xanthophyceae</taxon>
        <taxon>Tribonematales</taxon>
        <taxon>Tribonemataceae</taxon>
        <taxon>Tribonema</taxon>
    </lineage>
</organism>
<feature type="region of interest" description="Disordered" evidence="3">
    <location>
        <begin position="278"/>
        <end position="298"/>
    </location>
</feature>
<evidence type="ECO:0000256" key="2">
    <source>
        <dbReference type="SAM" id="Coils"/>
    </source>
</evidence>
<dbReference type="PANTHER" id="PTHR45957">
    <property type="entry name" value="ANAPHASE-PROMOTING COMPLEX SUBUNIT 2"/>
    <property type="match status" value="1"/>
</dbReference>
<keyword evidence="1" id="KW-0833">Ubl conjugation pathway</keyword>
<dbReference type="SUPFAM" id="SSF75632">
    <property type="entry name" value="Cullin homology domain"/>
    <property type="match status" value="1"/>
</dbReference>
<dbReference type="GO" id="GO:0005680">
    <property type="term" value="C:anaphase-promoting complex"/>
    <property type="evidence" value="ECO:0007669"/>
    <property type="project" value="TreeGrafter"/>
</dbReference>
<dbReference type="GO" id="GO:0007091">
    <property type="term" value="P:metaphase/anaphase transition of mitotic cell cycle"/>
    <property type="evidence" value="ECO:0007669"/>
    <property type="project" value="TreeGrafter"/>
</dbReference>
<dbReference type="PANTHER" id="PTHR45957:SF1">
    <property type="entry name" value="ANAPHASE-PROMOTING COMPLEX SUBUNIT 2"/>
    <property type="match status" value="1"/>
</dbReference>
<feature type="coiled-coil region" evidence="2">
    <location>
        <begin position="595"/>
        <end position="622"/>
    </location>
</feature>
<dbReference type="Gene3D" id="1.10.10.10">
    <property type="entry name" value="Winged helix-like DNA-binding domain superfamily/Winged helix DNA-binding domain"/>
    <property type="match status" value="1"/>
</dbReference>
<dbReference type="EMBL" id="JAFCMP010000549">
    <property type="protein sequence ID" value="KAG5175444.1"/>
    <property type="molecule type" value="Genomic_DNA"/>
</dbReference>
<evidence type="ECO:0000313" key="5">
    <source>
        <dbReference type="EMBL" id="KAG5175444.1"/>
    </source>
</evidence>
<evidence type="ECO:0000313" key="6">
    <source>
        <dbReference type="Proteomes" id="UP000664859"/>
    </source>
</evidence>
<feature type="region of interest" description="Disordered" evidence="3">
    <location>
        <begin position="753"/>
        <end position="774"/>
    </location>
</feature>
<dbReference type="InterPro" id="IPR036317">
    <property type="entry name" value="Cullin_homology_sf"/>
</dbReference>
<sequence length="850" mass="91386">MPLSAVAANDSDTVLQQRCGALAQAMRSTDMGGVLADGAARAVIESVVLAWLERETRVLLAPHFWELIARAGRVRLTLAFAADDDGSAAALAVVSAAAAYEAMSAVVAAADSAAAGAPHSSAHQRSTPASIVCLYCLPYHHGVRMQGPETPLQRRLRSAFAAVLMHARPPGALGSAGSGAGVGSSAHREAAMLSSGAFERAMVALFAYQLNAWNAAWRGDQGQQLASSALVQALRRHMSAHVEEAVAESESNEPLLDSLLGWQREAISQHLEPLLVPGGSTSDVRMADESPQSESGTARWPIDAAALERMLLRAFVRKMADEQQRSANALERMLLRAIVRKMADEMADEVRSMHAVTVLCCSSALQQRRSSNVMLLRAFVRKLADEGADTSQIVEMYIALIRALRRLDPSDALLEACAGPVQQYLQGRRDTMRCIVASLTDTVGELYEELRKAGAQPVVDQGALRRQLSRNLVVVMINMRCIVASLTDTVGELYEELRKAGAQPVVDQALLCVCLLIAAIMCLRSAAKRGDVLSMLVSIYGSKEKLVKEYRMALGGRLVACLNYNTDAEIQNVELLKLRMGPTSLQQCEVMIRDVEEAKRVNARIRERLSEETRQRARARRRAEQAARFAAQAKSLTEVPMRKTRATTSAAARAAAEAAAAAAAAQAAAERAAATLPREPPDPLTIADALMISEHFWPLLLPTDKSVAEPGAPEPLHPRAAALQRGLGDAYAVLQKPRHLIWRQDVMAQGADQGLPAEDEGDGQADAGDGRDAAQEGVVESFLKGMLKNQRQGLPLARIHNTLKRFMGAGMAAGDSAAYSWNEADLGAFLAQLAGQGRVELHAGLYSLPR</sequence>
<protein>
    <recommendedName>
        <fullName evidence="4">Anaphase-promoting complex subunit 2 C-terminal domain-containing protein</fullName>
    </recommendedName>
</protein>
<accession>A0A835YQR4</accession>
<evidence type="ECO:0000256" key="3">
    <source>
        <dbReference type="SAM" id="MobiDB-lite"/>
    </source>
</evidence>
<reference evidence="5" key="1">
    <citation type="submission" date="2021-02" db="EMBL/GenBank/DDBJ databases">
        <title>First Annotated Genome of the Yellow-green Alga Tribonema minus.</title>
        <authorList>
            <person name="Mahan K.M."/>
        </authorList>
    </citation>
    <scope>NUCLEOTIDE SEQUENCE</scope>
    <source>
        <strain evidence="5">UTEX B ZZ1240</strain>
    </source>
</reference>
<dbReference type="Pfam" id="PF08672">
    <property type="entry name" value="ANAPC2"/>
    <property type="match status" value="1"/>
</dbReference>
<name>A0A835YQR4_9STRA</name>
<dbReference type="Pfam" id="PF25773">
    <property type="entry name" value="TPR_ANAPC2"/>
    <property type="match status" value="1"/>
</dbReference>
<dbReference type="SUPFAM" id="SSF46785">
    <property type="entry name" value="Winged helix' DNA-binding domain"/>
    <property type="match status" value="1"/>
</dbReference>
<dbReference type="OrthoDB" id="5581181at2759"/>
<dbReference type="InterPro" id="IPR044554">
    <property type="entry name" value="ANAPC2"/>
</dbReference>